<evidence type="ECO:0000256" key="3">
    <source>
        <dbReference type="SAM" id="MobiDB-lite"/>
    </source>
</evidence>
<dbReference type="EnsemblMetazoa" id="OVOC6616.1">
    <property type="protein sequence ID" value="OVOC6616.1"/>
    <property type="gene ID" value="WBGene00243425"/>
</dbReference>
<organism evidence="6 7">
    <name type="scientific">Onchocerca volvulus</name>
    <dbReference type="NCBI Taxonomy" id="6282"/>
    <lineage>
        <taxon>Eukaryota</taxon>
        <taxon>Metazoa</taxon>
        <taxon>Ecdysozoa</taxon>
        <taxon>Nematoda</taxon>
        <taxon>Chromadorea</taxon>
        <taxon>Rhabditida</taxon>
        <taxon>Spirurina</taxon>
        <taxon>Spiruromorpha</taxon>
        <taxon>Filarioidea</taxon>
        <taxon>Onchocercidae</taxon>
        <taxon>Onchocerca</taxon>
    </lineage>
</organism>
<dbReference type="Proteomes" id="UP000024404">
    <property type="component" value="Unassembled WGS sequence"/>
</dbReference>
<evidence type="ECO:0000313" key="7">
    <source>
        <dbReference type="Proteomes" id="UP000024404"/>
    </source>
</evidence>
<dbReference type="InterPro" id="IPR013894">
    <property type="entry name" value="RMI1_OB"/>
</dbReference>
<protein>
    <recommendedName>
        <fullName evidence="2">RecQ-mediated genome instability protein 1</fullName>
    </recommendedName>
</protein>
<dbReference type="InterPro" id="IPR042470">
    <property type="entry name" value="RMI1_N_C_sf"/>
</dbReference>
<feature type="compositionally biased region" description="Polar residues" evidence="3">
    <location>
        <begin position="353"/>
        <end position="367"/>
    </location>
</feature>
<proteinExistence type="inferred from homology"/>
<comment type="similarity">
    <text evidence="1">Belongs to the RMI1 family.</text>
</comment>
<sequence>MINIKKISVAELFSKFHVTLKEAWLNEVLEYLHVERAEADVSTVIQLVYEQWLYSELSNSTRPKIRLPPFEKKTSLDSDVVVQINWLIDIHTSMYSKLNEYVGRNTDNSFFQWELNDGTENLDSTNRMYLMEVTDGQRKMRAIEYQKIDKLCDKLSSGTKLLIYGGTICRRNVLLLTSNNVMILGGESEICQQNIPALVVARRLGIDEKKLKLIECVRNKGHENSVKTVKELETQGAEKVQITIPSVLMSENTAINSDAQQSKTMRISKTIKGEKVKEKKQKRPVLSRTITSYFRPQRKVSTSETSSKVIIKSQMPLVDQKIKEEPKSKYLLLDPLRKQEEVEPPSPLLPTIDSKQQSEYSTATTPPRESKKTSAEQSGSSVVSSRMLSTQKIINELGMQSELREITTKSIATMHCQSRNVQNLHASPQFRMQSENASLSAGLKNLETTRSLVVEEKNFILPPRKRDNTIILSGENERREIVTKPVIPIRTTELQRKSADAILHTTVISSSDIQESMIWTANKWQHAINEDSKQFLTNEFRVPTSEVQIQTVDNNNASSIDPSSIHGPLNSLQNCPPEEVNEIAVAQTSFNLQEEQVVGGKGSQIIQHGKQ</sequence>
<dbReference type="OMA" id="TICRRNV"/>
<dbReference type="Gene3D" id="2.40.50.770">
    <property type="entry name" value="RecQ-mediated genome instability protein Rmi1, C-terminal domain"/>
    <property type="match status" value="1"/>
</dbReference>
<dbReference type="Pfam" id="PF08585">
    <property type="entry name" value="RMI1_N_C"/>
    <property type="match status" value="1"/>
</dbReference>
<reference evidence="6" key="2">
    <citation type="submission" date="2022-06" db="UniProtKB">
        <authorList>
            <consortium name="EnsemblMetazoa"/>
        </authorList>
    </citation>
    <scope>IDENTIFICATION</scope>
</reference>
<dbReference type="GO" id="GO:0000712">
    <property type="term" value="P:resolution of meiotic recombination intermediates"/>
    <property type="evidence" value="ECO:0007669"/>
    <property type="project" value="TreeGrafter"/>
</dbReference>
<feature type="region of interest" description="Disordered" evidence="3">
    <location>
        <begin position="335"/>
        <end position="386"/>
    </location>
</feature>
<feature type="domain" description="RMI1 N-terminal" evidence="5">
    <location>
        <begin position="14"/>
        <end position="60"/>
    </location>
</feature>
<dbReference type="AlphaFoldDB" id="A0A8R1TXW9"/>
<dbReference type="Pfam" id="PF21000">
    <property type="entry name" value="RMI1_N_N"/>
    <property type="match status" value="1"/>
</dbReference>
<dbReference type="PANTHER" id="PTHR14790">
    <property type="entry name" value="RECQ-MEDIATED GENOME INSTABILITY PROTEIN 1 RMI1"/>
    <property type="match status" value="1"/>
</dbReference>
<accession>A0A8R1TXW9</accession>
<name>A0A8R1TXW9_ONCVO</name>
<reference evidence="7" key="1">
    <citation type="submission" date="2013-10" db="EMBL/GenBank/DDBJ databases">
        <title>Genome sequencing of Onchocerca volvulus.</title>
        <authorList>
            <person name="Cotton J."/>
            <person name="Tsai J."/>
            <person name="Stanley E."/>
            <person name="Tracey A."/>
            <person name="Holroyd N."/>
            <person name="Lustigman S."/>
            <person name="Berriman M."/>
        </authorList>
    </citation>
    <scope>NUCLEOTIDE SEQUENCE</scope>
</reference>
<feature type="domain" description="RecQ mediated genome instability protein 1 OB-fold" evidence="4">
    <location>
        <begin position="73"/>
        <end position="191"/>
    </location>
</feature>
<dbReference type="PANTHER" id="PTHR14790:SF15">
    <property type="entry name" value="RECQ-MEDIATED GENOME INSTABILITY PROTEIN 1"/>
    <property type="match status" value="1"/>
</dbReference>
<feature type="compositionally biased region" description="Low complexity" evidence="3">
    <location>
        <begin position="375"/>
        <end position="386"/>
    </location>
</feature>
<dbReference type="GO" id="GO:0031422">
    <property type="term" value="C:RecQ family helicase-topoisomerase III complex"/>
    <property type="evidence" value="ECO:0007669"/>
    <property type="project" value="TreeGrafter"/>
</dbReference>
<dbReference type="InterPro" id="IPR049363">
    <property type="entry name" value="RMI1_N"/>
</dbReference>
<evidence type="ECO:0000256" key="2">
    <source>
        <dbReference type="ARBA" id="ARBA00018987"/>
    </source>
</evidence>
<keyword evidence="7" id="KW-1185">Reference proteome</keyword>
<evidence type="ECO:0000313" key="6">
    <source>
        <dbReference type="EnsemblMetazoa" id="OVOC6616.1"/>
    </source>
</evidence>
<evidence type="ECO:0000259" key="4">
    <source>
        <dbReference type="Pfam" id="PF08585"/>
    </source>
</evidence>
<dbReference type="GO" id="GO:0000724">
    <property type="term" value="P:double-strand break repair via homologous recombination"/>
    <property type="evidence" value="ECO:0007669"/>
    <property type="project" value="TreeGrafter"/>
</dbReference>
<dbReference type="EMBL" id="CMVM020000177">
    <property type="status" value="NOT_ANNOTATED_CDS"/>
    <property type="molecule type" value="Genomic_DNA"/>
</dbReference>
<evidence type="ECO:0000259" key="5">
    <source>
        <dbReference type="Pfam" id="PF21000"/>
    </source>
</evidence>
<dbReference type="GO" id="GO:0016604">
    <property type="term" value="C:nuclear body"/>
    <property type="evidence" value="ECO:0007669"/>
    <property type="project" value="TreeGrafter"/>
</dbReference>
<dbReference type="SMART" id="SM01161">
    <property type="entry name" value="DUF1767"/>
    <property type="match status" value="1"/>
</dbReference>
<evidence type="ECO:0000256" key="1">
    <source>
        <dbReference type="ARBA" id="ARBA00006395"/>
    </source>
</evidence>